<feature type="region of interest" description="Disordered" evidence="1">
    <location>
        <begin position="1"/>
        <end position="53"/>
    </location>
</feature>
<organism evidence="2 3">
    <name type="scientific">Calocera viscosa (strain TUFC12733)</name>
    <dbReference type="NCBI Taxonomy" id="1330018"/>
    <lineage>
        <taxon>Eukaryota</taxon>
        <taxon>Fungi</taxon>
        <taxon>Dikarya</taxon>
        <taxon>Basidiomycota</taxon>
        <taxon>Agaricomycotina</taxon>
        <taxon>Dacrymycetes</taxon>
        <taxon>Dacrymycetales</taxon>
        <taxon>Dacrymycetaceae</taxon>
        <taxon>Calocera</taxon>
    </lineage>
</organism>
<gene>
    <name evidence="2" type="ORF">CALVIDRAFT_39550</name>
</gene>
<accession>A0A167P154</accession>
<feature type="compositionally biased region" description="Polar residues" evidence="1">
    <location>
        <begin position="233"/>
        <end position="243"/>
    </location>
</feature>
<feature type="compositionally biased region" description="Basic and acidic residues" evidence="1">
    <location>
        <begin position="1"/>
        <end position="16"/>
    </location>
</feature>
<feature type="region of interest" description="Disordered" evidence="1">
    <location>
        <begin position="360"/>
        <end position="380"/>
    </location>
</feature>
<keyword evidence="3" id="KW-1185">Reference proteome</keyword>
<evidence type="ECO:0000313" key="2">
    <source>
        <dbReference type="EMBL" id="KZO98308.1"/>
    </source>
</evidence>
<evidence type="ECO:0000256" key="1">
    <source>
        <dbReference type="SAM" id="MobiDB-lite"/>
    </source>
</evidence>
<proteinExistence type="predicted"/>
<protein>
    <submittedName>
        <fullName evidence="2">Uncharacterized protein</fullName>
    </submittedName>
</protein>
<feature type="compositionally biased region" description="Low complexity" evidence="1">
    <location>
        <begin position="273"/>
        <end position="287"/>
    </location>
</feature>
<dbReference type="AlphaFoldDB" id="A0A167P154"/>
<feature type="compositionally biased region" description="Low complexity" evidence="1">
    <location>
        <begin position="202"/>
        <end position="215"/>
    </location>
</feature>
<feature type="compositionally biased region" description="Basic and acidic residues" evidence="1">
    <location>
        <begin position="26"/>
        <end position="40"/>
    </location>
</feature>
<dbReference type="OrthoDB" id="10586382at2759"/>
<feature type="region of interest" description="Disordered" evidence="1">
    <location>
        <begin position="202"/>
        <end position="254"/>
    </location>
</feature>
<dbReference type="EMBL" id="KV417276">
    <property type="protein sequence ID" value="KZO98308.1"/>
    <property type="molecule type" value="Genomic_DNA"/>
</dbReference>
<name>A0A167P154_CALVF</name>
<evidence type="ECO:0000313" key="3">
    <source>
        <dbReference type="Proteomes" id="UP000076738"/>
    </source>
</evidence>
<feature type="region of interest" description="Disordered" evidence="1">
    <location>
        <begin position="128"/>
        <end position="151"/>
    </location>
</feature>
<reference evidence="2 3" key="1">
    <citation type="journal article" date="2016" name="Mol. Biol. Evol.">
        <title>Comparative Genomics of Early-Diverging Mushroom-Forming Fungi Provides Insights into the Origins of Lignocellulose Decay Capabilities.</title>
        <authorList>
            <person name="Nagy L.G."/>
            <person name="Riley R."/>
            <person name="Tritt A."/>
            <person name="Adam C."/>
            <person name="Daum C."/>
            <person name="Floudas D."/>
            <person name="Sun H."/>
            <person name="Yadav J.S."/>
            <person name="Pangilinan J."/>
            <person name="Larsson K.H."/>
            <person name="Matsuura K."/>
            <person name="Barry K."/>
            <person name="Labutti K."/>
            <person name="Kuo R."/>
            <person name="Ohm R.A."/>
            <person name="Bhattacharya S.S."/>
            <person name="Shirouzu T."/>
            <person name="Yoshinaga Y."/>
            <person name="Martin F.M."/>
            <person name="Grigoriev I.V."/>
            <person name="Hibbett D.S."/>
        </authorList>
    </citation>
    <scope>NUCLEOTIDE SEQUENCE [LARGE SCALE GENOMIC DNA]</scope>
    <source>
        <strain evidence="2 3">TUFC12733</strain>
    </source>
</reference>
<feature type="region of interest" description="Disordered" evidence="1">
    <location>
        <begin position="269"/>
        <end position="288"/>
    </location>
</feature>
<sequence length="452" mass="48241">MPSTRLIRDLQADRPPRSLPIPCVPTHDDPPSSVPEHEADPEQPTSLSLASTSSSLATASLHSLLDAFPDAPIPESNPSHIPSFLVDSAAIERSVIREILEMYAGAGRLGEDGGSAVMDEVVRYYLEGSESEDGGSSLEPTRGGCRSSCEHPGSLQLSIPAGLSGSVQPPSAASRSSLSTSWVHVPDIYVPWTLRLPSPIQRAPSANSSNRSATSFGSFQPAPRLSVHRVPSLSPTGTGTPSDPSDAGEDAPLIRHNPGEFIVLDGVDGGQHSPVRSLSSTPSSAAVQEEEDGTACLIQRELTVTRQFVDVPSSQVSLALHLQVDDAVTVIEQLMRTSTSSDAGPHRISSEDERVLDAMSDSAGRDSGHRRARFGGIPQPSESFVQTMGDPLSALTPKELFLDKKVLDFSVIPRNRLLKLKFRVGNYNNSKPVAFYLCHQATNEVSLCHSLP</sequence>
<dbReference type="Proteomes" id="UP000076738">
    <property type="component" value="Unassembled WGS sequence"/>
</dbReference>